<organism evidence="1 2">
    <name type="scientific">Melastoma candidum</name>
    <dbReference type="NCBI Taxonomy" id="119954"/>
    <lineage>
        <taxon>Eukaryota</taxon>
        <taxon>Viridiplantae</taxon>
        <taxon>Streptophyta</taxon>
        <taxon>Embryophyta</taxon>
        <taxon>Tracheophyta</taxon>
        <taxon>Spermatophyta</taxon>
        <taxon>Magnoliopsida</taxon>
        <taxon>eudicotyledons</taxon>
        <taxon>Gunneridae</taxon>
        <taxon>Pentapetalae</taxon>
        <taxon>rosids</taxon>
        <taxon>malvids</taxon>
        <taxon>Myrtales</taxon>
        <taxon>Melastomataceae</taxon>
        <taxon>Melastomatoideae</taxon>
        <taxon>Melastomateae</taxon>
        <taxon>Melastoma</taxon>
    </lineage>
</organism>
<sequence length="135" mass="14720">MSMCDAERRLLANLLLGISNEWFVLLSDPGTASTPYNFTCRDPCKASWDNSTLESGPCEEGGVSLTSTGREVGAGAHPATFGWADITEDFFRKISEEDTCVNNDQPSSPCFLFARKFAPSALEHLVNLTSKVFGF</sequence>
<comment type="caution">
    <text evidence="1">The sequence shown here is derived from an EMBL/GenBank/DDBJ whole genome shotgun (WGS) entry which is preliminary data.</text>
</comment>
<name>A0ACB9N418_9MYRT</name>
<dbReference type="EMBL" id="CM042887">
    <property type="protein sequence ID" value="KAI4331259.1"/>
    <property type="molecule type" value="Genomic_DNA"/>
</dbReference>
<accession>A0ACB9N418</accession>
<evidence type="ECO:0000313" key="2">
    <source>
        <dbReference type="Proteomes" id="UP001057402"/>
    </source>
</evidence>
<proteinExistence type="predicted"/>
<protein>
    <submittedName>
        <fullName evidence="1">Uncharacterized protein</fullName>
    </submittedName>
</protein>
<evidence type="ECO:0000313" key="1">
    <source>
        <dbReference type="EMBL" id="KAI4331259.1"/>
    </source>
</evidence>
<keyword evidence="2" id="KW-1185">Reference proteome</keyword>
<reference evidence="2" key="1">
    <citation type="journal article" date="2023" name="Front. Plant Sci.">
        <title>Chromosomal-level genome assembly of Melastoma candidum provides insights into trichome evolution.</title>
        <authorList>
            <person name="Zhong Y."/>
            <person name="Wu W."/>
            <person name="Sun C."/>
            <person name="Zou P."/>
            <person name="Liu Y."/>
            <person name="Dai S."/>
            <person name="Zhou R."/>
        </authorList>
    </citation>
    <scope>NUCLEOTIDE SEQUENCE [LARGE SCALE GENOMIC DNA]</scope>
</reference>
<dbReference type="Proteomes" id="UP001057402">
    <property type="component" value="Chromosome 8"/>
</dbReference>
<gene>
    <name evidence="1" type="ORF">MLD38_029461</name>
</gene>